<dbReference type="InterPro" id="IPR028973">
    <property type="entry name" value="PhnB-like"/>
</dbReference>
<dbReference type="PANTHER" id="PTHR33990">
    <property type="entry name" value="PROTEIN YJDN-RELATED"/>
    <property type="match status" value="1"/>
</dbReference>
<dbReference type="InterPro" id="IPR009725">
    <property type="entry name" value="3_dmu_93_MTrfase"/>
</dbReference>
<evidence type="ECO:0000313" key="2">
    <source>
        <dbReference type="EMBL" id="KAA1180287.1"/>
    </source>
</evidence>
<comment type="caution">
    <text evidence="2">The sequence shown here is derived from an EMBL/GenBank/DDBJ whole genome shotgun (WGS) entry which is preliminary data.</text>
</comment>
<dbReference type="InterPro" id="IPR029068">
    <property type="entry name" value="Glyas_Bleomycin-R_OHBP_Dase"/>
</dbReference>
<sequence length="146" mass="16104">MKVRQHLWFRRDMESAIEFYATLIPNSATGWISNILTDNPNGPAGSVKFAGFTLGNRSFMGFEAGPFDRSEHCSSIIFECATQAEADRLRDALERDSSPDRRSPVVDPWGVSWQFIVTSQSDDVEASVISDKTNGAVPAKKKFAAA</sequence>
<name>A0A5B0W0A3_RHITR</name>
<feature type="domain" description="PhnB-like" evidence="1">
    <location>
        <begin position="2"/>
        <end position="115"/>
    </location>
</feature>
<dbReference type="Pfam" id="PF06983">
    <property type="entry name" value="3-dmu-9_3-mt"/>
    <property type="match status" value="1"/>
</dbReference>
<dbReference type="PIRSF" id="PIRSF021700">
    <property type="entry name" value="3_dmu_93_MTrfase"/>
    <property type="match status" value="1"/>
</dbReference>
<dbReference type="AlphaFoldDB" id="A0A5B0W0A3"/>
<dbReference type="OrthoDB" id="9806473at2"/>
<evidence type="ECO:0000313" key="3">
    <source>
        <dbReference type="Proteomes" id="UP000323608"/>
    </source>
</evidence>
<organism evidence="2 3">
    <name type="scientific">Rhizobium tropici</name>
    <dbReference type="NCBI Taxonomy" id="398"/>
    <lineage>
        <taxon>Bacteria</taxon>
        <taxon>Pseudomonadati</taxon>
        <taxon>Pseudomonadota</taxon>
        <taxon>Alphaproteobacteria</taxon>
        <taxon>Hyphomicrobiales</taxon>
        <taxon>Rhizobiaceae</taxon>
        <taxon>Rhizobium/Agrobacterium group</taxon>
        <taxon>Rhizobium</taxon>
    </lineage>
</organism>
<evidence type="ECO:0000259" key="1">
    <source>
        <dbReference type="Pfam" id="PF06983"/>
    </source>
</evidence>
<dbReference type="Gene3D" id="3.10.180.10">
    <property type="entry name" value="2,3-Dihydroxybiphenyl 1,2-Dioxygenase, domain 1"/>
    <property type="match status" value="1"/>
</dbReference>
<dbReference type="EMBL" id="VNIP01000008">
    <property type="protein sequence ID" value="KAA1180287.1"/>
    <property type="molecule type" value="Genomic_DNA"/>
</dbReference>
<dbReference type="Proteomes" id="UP000323608">
    <property type="component" value="Unassembled WGS sequence"/>
</dbReference>
<accession>A0A5B0W0A3</accession>
<dbReference type="RefSeq" id="WP_149635541.1">
    <property type="nucleotide sequence ID" value="NZ_VNIP01000008.1"/>
</dbReference>
<protein>
    <recommendedName>
        <fullName evidence="1">PhnB-like domain-containing protein</fullName>
    </recommendedName>
</protein>
<proteinExistence type="predicted"/>
<dbReference type="SUPFAM" id="SSF54593">
    <property type="entry name" value="Glyoxalase/Bleomycin resistance protein/Dihydroxybiphenyl dioxygenase"/>
    <property type="match status" value="1"/>
</dbReference>
<gene>
    <name evidence="2" type="ORF">FP026_15730</name>
</gene>
<reference evidence="2 3" key="1">
    <citation type="submission" date="2019-07" db="EMBL/GenBank/DDBJ databases">
        <title>The Draft Genome Sequence of Rhizobium tropici SARCC-755 Associated with Superior Nodulation on Pigeonpea (Cajanus cajan (L.) Millsp.).</title>
        <authorList>
            <person name="Bopape F.L."/>
            <person name="Hassen A.I."/>
            <person name="Swanevelder Z.H."/>
            <person name="Gwata E.T."/>
        </authorList>
    </citation>
    <scope>NUCLEOTIDE SEQUENCE [LARGE SCALE GENOMIC DNA]</scope>
    <source>
        <strain evidence="2 3">SARCC-755</strain>
    </source>
</reference>